<evidence type="ECO:0000256" key="1">
    <source>
        <dbReference type="ARBA" id="ARBA00022441"/>
    </source>
</evidence>
<evidence type="ECO:0000256" key="2">
    <source>
        <dbReference type="ARBA" id="ARBA00022737"/>
    </source>
</evidence>
<comment type="caution">
    <text evidence="3">The sequence shown here is derived from an EMBL/GenBank/DDBJ whole genome shotgun (WGS) entry which is preliminary data.</text>
</comment>
<name>A0A811JS80_9BILA</name>
<dbReference type="EMBL" id="CAJFDH010000001">
    <property type="protein sequence ID" value="CAD5206294.1"/>
    <property type="molecule type" value="Genomic_DNA"/>
</dbReference>
<reference evidence="3" key="1">
    <citation type="submission" date="2020-09" db="EMBL/GenBank/DDBJ databases">
        <authorList>
            <person name="Kikuchi T."/>
        </authorList>
    </citation>
    <scope>NUCLEOTIDE SEQUENCE</scope>
    <source>
        <strain evidence="3">SH1</strain>
    </source>
</reference>
<dbReference type="Gene3D" id="2.120.10.80">
    <property type="entry name" value="Kelch-type beta propeller"/>
    <property type="match status" value="2"/>
</dbReference>
<evidence type="ECO:0000313" key="3">
    <source>
        <dbReference type="EMBL" id="CAD5206294.1"/>
    </source>
</evidence>
<accession>A0A811JS80</accession>
<dbReference type="OrthoDB" id="432528at2759"/>
<gene>
    <name evidence="3" type="ORF">BOKJ2_LOCUS978</name>
</gene>
<dbReference type="InterPro" id="IPR015915">
    <property type="entry name" value="Kelch-typ_b-propeller"/>
</dbReference>
<evidence type="ECO:0000313" key="4">
    <source>
        <dbReference type="Proteomes" id="UP000614601"/>
    </source>
</evidence>
<organism evidence="3 4">
    <name type="scientific">Bursaphelenchus okinawaensis</name>
    <dbReference type="NCBI Taxonomy" id="465554"/>
    <lineage>
        <taxon>Eukaryota</taxon>
        <taxon>Metazoa</taxon>
        <taxon>Ecdysozoa</taxon>
        <taxon>Nematoda</taxon>
        <taxon>Chromadorea</taxon>
        <taxon>Rhabditida</taxon>
        <taxon>Tylenchina</taxon>
        <taxon>Tylenchomorpha</taxon>
        <taxon>Aphelenchoidea</taxon>
        <taxon>Aphelenchoididae</taxon>
        <taxon>Bursaphelenchus</taxon>
    </lineage>
</organism>
<dbReference type="AlphaFoldDB" id="A0A811JS80"/>
<dbReference type="Proteomes" id="UP000614601">
    <property type="component" value="Unassembled WGS sequence"/>
</dbReference>
<dbReference type="EMBL" id="CAJFCW020000001">
    <property type="protein sequence ID" value="CAG9081196.1"/>
    <property type="molecule type" value="Genomic_DNA"/>
</dbReference>
<dbReference type="PANTHER" id="PTHR46228:SF2">
    <property type="entry name" value="KELCH REPEAT PROTEIN (AFU_ORTHOLOGUE AFUA_4G14350)"/>
    <property type="match status" value="1"/>
</dbReference>
<sequence>MAYAVDGENPKPVLESFCDTEIPIVKLAMSSELSPVAGHVSATYRGSLLVWGGYYYSYSTMDYRKGSDLYIYPYALAGNSGVWLKVMGTGSEPKPNSGGAALICGDDLYIFGGTTVLGDGSGRRRNPQTSMLWKLNIPSAVWDIVDPAPDLKVPTPRDKTAAWSIGHKLYFFGGFGPCFQLLNSVDAYLVGDNDFVSGGPGTCWNNQLLEFDVDERRWNLIPKRGTPPTARAGAGSQYVEDLGVVFLFGGRGSITRLNDLYVLDINTFIWTEIDLSIRPPGRSWCAMSWIPDRQEIFMSSGFSVDEKPLDDVWALDMSRCYEGDVRENITVSWKCVKPATINDEVNDQEGAANNNADATSPAEAPPFQRFWHTANAIESRSHTSFTEAVLLYGGMSQHPCSTAPCLNTLHVQTIQPPSLFATVLRWYSKTDTKLPSPVFPALYRKHYLLEDINRFKRDFRHSYGDCYRLANSLHGLTLKEIFDILDMKNSL</sequence>
<dbReference type="Pfam" id="PF24681">
    <property type="entry name" value="Kelch_KLHDC2_KLHL20_DRC7"/>
    <property type="match status" value="2"/>
</dbReference>
<keyword evidence="2" id="KW-0677">Repeat</keyword>
<keyword evidence="1" id="KW-0880">Kelch repeat</keyword>
<protein>
    <submittedName>
        <fullName evidence="3">Uncharacterized protein</fullName>
    </submittedName>
</protein>
<dbReference type="PANTHER" id="PTHR46228">
    <property type="entry name" value="KELCH DOMAIN-CONTAINING PROTEIN"/>
    <property type="match status" value="1"/>
</dbReference>
<dbReference type="SUPFAM" id="SSF117281">
    <property type="entry name" value="Kelch motif"/>
    <property type="match status" value="1"/>
</dbReference>
<keyword evidence="4" id="KW-1185">Reference proteome</keyword>
<proteinExistence type="predicted"/>
<dbReference type="Proteomes" id="UP000783686">
    <property type="component" value="Unassembled WGS sequence"/>
</dbReference>